<dbReference type="SUPFAM" id="SSF54534">
    <property type="entry name" value="FKBP-like"/>
    <property type="match status" value="2"/>
</dbReference>
<feature type="domain" description="PPIase FKBP-type" evidence="7">
    <location>
        <begin position="193"/>
        <end position="275"/>
    </location>
</feature>
<gene>
    <name evidence="8" type="ORF">FNB79_13520</name>
</gene>
<dbReference type="Gene3D" id="3.10.50.40">
    <property type="match status" value="2"/>
</dbReference>
<evidence type="ECO:0000256" key="3">
    <source>
        <dbReference type="ARBA" id="ARBA00023235"/>
    </source>
</evidence>
<keyword evidence="2 4" id="KW-0697">Rotamase</keyword>
<dbReference type="PANTHER" id="PTHR45779">
    <property type="entry name" value="PEPTIDYLPROLYL ISOMERASE"/>
    <property type="match status" value="1"/>
</dbReference>
<accession>A0A516GTT9</accession>
<keyword evidence="9" id="KW-1185">Reference proteome</keyword>
<evidence type="ECO:0000259" key="7">
    <source>
        <dbReference type="PROSITE" id="PS50059"/>
    </source>
</evidence>
<dbReference type="KEGG" id="fop:FNB79_13520"/>
<feature type="chain" id="PRO_5022132981" description="Peptidyl-prolyl cis-trans isomerase" evidence="6">
    <location>
        <begin position="21"/>
        <end position="275"/>
    </location>
</feature>
<dbReference type="InterPro" id="IPR001179">
    <property type="entry name" value="PPIase_FKBP_dom"/>
</dbReference>
<dbReference type="GO" id="GO:0003755">
    <property type="term" value="F:peptidyl-prolyl cis-trans isomerase activity"/>
    <property type="evidence" value="ECO:0007669"/>
    <property type="project" value="UniProtKB-UniRule"/>
</dbReference>
<evidence type="ECO:0000256" key="4">
    <source>
        <dbReference type="PROSITE-ProRule" id="PRU00277"/>
    </source>
</evidence>
<evidence type="ECO:0000256" key="5">
    <source>
        <dbReference type="RuleBase" id="RU003915"/>
    </source>
</evidence>
<dbReference type="RefSeq" id="WP_143381821.1">
    <property type="nucleotide sequence ID" value="NZ_CP041637.1"/>
</dbReference>
<feature type="domain" description="PPIase FKBP-type" evidence="7">
    <location>
        <begin position="69"/>
        <end position="152"/>
    </location>
</feature>
<comment type="similarity">
    <text evidence="5">Belongs to the FKBP-type PPIase family.</text>
</comment>
<dbReference type="EMBL" id="CP041637">
    <property type="protein sequence ID" value="QDO94944.1"/>
    <property type="molecule type" value="Genomic_DNA"/>
</dbReference>
<evidence type="ECO:0000313" key="8">
    <source>
        <dbReference type="EMBL" id="QDO94944.1"/>
    </source>
</evidence>
<evidence type="ECO:0000256" key="2">
    <source>
        <dbReference type="ARBA" id="ARBA00023110"/>
    </source>
</evidence>
<proteinExistence type="inferred from homology"/>
<keyword evidence="3 4" id="KW-0413">Isomerase</keyword>
<feature type="signal peptide" evidence="6">
    <location>
        <begin position="1"/>
        <end position="20"/>
    </location>
</feature>
<dbReference type="PROSITE" id="PS50059">
    <property type="entry name" value="FKBP_PPIASE"/>
    <property type="match status" value="2"/>
</dbReference>
<dbReference type="EC" id="5.2.1.8" evidence="5"/>
<evidence type="ECO:0000256" key="1">
    <source>
        <dbReference type="ARBA" id="ARBA00000971"/>
    </source>
</evidence>
<comment type="catalytic activity">
    <reaction evidence="1 4 5">
        <text>[protein]-peptidylproline (omega=180) = [protein]-peptidylproline (omega=0)</text>
        <dbReference type="Rhea" id="RHEA:16237"/>
        <dbReference type="Rhea" id="RHEA-COMP:10747"/>
        <dbReference type="Rhea" id="RHEA-COMP:10748"/>
        <dbReference type="ChEBI" id="CHEBI:83833"/>
        <dbReference type="ChEBI" id="CHEBI:83834"/>
        <dbReference type="EC" id="5.2.1.8"/>
    </reaction>
</comment>
<evidence type="ECO:0000313" key="9">
    <source>
        <dbReference type="Proteomes" id="UP000319209"/>
    </source>
</evidence>
<dbReference type="Pfam" id="PF00254">
    <property type="entry name" value="FKBP_C"/>
    <property type="match status" value="2"/>
</dbReference>
<dbReference type="InterPro" id="IPR044609">
    <property type="entry name" value="FKBP2/11"/>
</dbReference>
<name>A0A516GTT9_9FLAO</name>
<dbReference type="PROSITE" id="PS51257">
    <property type="entry name" value="PROKAR_LIPOPROTEIN"/>
    <property type="match status" value="1"/>
</dbReference>
<reference evidence="8 9" key="1">
    <citation type="submission" date="2019-07" db="EMBL/GenBank/DDBJ databases">
        <title>Genome sequencing for Formosa sp. PS13.</title>
        <authorList>
            <person name="Park S.-J."/>
        </authorList>
    </citation>
    <scope>NUCLEOTIDE SEQUENCE [LARGE SCALE GENOMIC DNA]</scope>
    <source>
        <strain evidence="8 9">PS13</strain>
    </source>
</reference>
<dbReference type="PANTHER" id="PTHR45779:SF7">
    <property type="entry name" value="PEPTIDYLPROLYL ISOMERASE"/>
    <property type="match status" value="1"/>
</dbReference>
<dbReference type="InterPro" id="IPR046357">
    <property type="entry name" value="PPIase_dom_sf"/>
</dbReference>
<organism evidence="8 9">
    <name type="scientific">Formosa sediminum</name>
    <dbReference type="NCBI Taxonomy" id="2594004"/>
    <lineage>
        <taxon>Bacteria</taxon>
        <taxon>Pseudomonadati</taxon>
        <taxon>Bacteroidota</taxon>
        <taxon>Flavobacteriia</taxon>
        <taxon>Flavobacteriales</taxon>
        <taxon>Flavobacteriaceae</taxon>
        <taxon>Formosa</taxon>
    </lineage>
</organism>
<evidence type="ECO:0000256" key="6">
    <source>
        <dbReference type="SAM" id="SignalP"/>
    </source>
</evidence>
<dbReference type="OrthoDB" id="9814548at2"/>
<sequence>MKSVCLALFVLLFVSCSSDDSVSSKDYTEENEQEILNYISENNIDAVATSSGLYYVIDEQGEGAAITASSDVSVKYVGMYTDGTVFDSSLDEEVSFNLQYVIAGWQEGLTYFNEGGSGQLIIPAHLAYGSNDYNGIPGGSVLVFNIEIIDYVAENEQEIVDYIEANNLDAQATGSGLYYVINEQGTGEKPIETSYVTVSYKGYFVDGEVFGESTADTSFYLDQVISGWQEGIPYFNEGGSGTLLIPSHLAYGRYDYNGIPGGSVLIFDIELKTVN</sequence>
<protein>
    <recommendedName>
        <fullName evidence="5">Peptidyl-prolyl cis-trans isomerase</fullName>
        <ecNumber evidence="5">5.2.1.8</ecNumber>
    </recommendedName>
</protein>
<dbReference type="Proteomes" id="UP000319209">
    <property type="component" value="Chromosome"/>
</dbReference>
<keyword evidence="6" id="KW-0732">Signal</keyword>
<dbReference type="AlphaFoldDB" id="A0A516GTT9"/>